<feature type="region of interest" description="Disordered" evidence="1">
    <location>
        <begin position="60"/>
        <end position="103"/>
    </location>
</feature>
<proteinExistence type="predicted"/>
<feature type="compositionally biased region" description="Pro residues" evidence="1">
    <location>
        <begin position="81"/>
        <end position="98"/>
    </location>
</feature>
<dbReference type="EMBL" id="CVRI01000054">
    <property type="protein sequence ID" value="CRL00181.1"/>
    <property type="molecule type" value="Genomic_DNA"/>
</dbReference>
<evidence type="ECO:0000313" key="2">
    <source>
        <dbReference type="EMBL" id="CRL00181.1"/>
    </source>
</evidence>
<sequence>MENSQRLVDDDVPVVKPDNINDVPERFIYQAILATPIPQPFYTAINSTNSTFEIFTTTPMSRTSINGSTNPLNQTTSTTPAHPPTPPPTSPPTPPPPGEGQLEDCLLGNSDTKIKWVDGDGRLIHQNNCSKDLSYQYKKDILELEIANIIEDIHSTVNGVVVS</sequence>
<reference evidence="2 3" key="1">
    <citation type="submission" date="2015-04" db="EMBL/GenBank/DDBJ databases">
        <authorList>
            <person name="Syromyatnikov M.Y."/>
            <person name="Popov V.N."/>
        </authorList>
    </citation>
    <scope>NUCLEOTIDE SEQUENCE [LARGE SCALE GENOMIC DNA]</scope>
</reference>
<protein>
    <submittedName>
        <fullName evidence="2">CLUMA_CG013455, isoform A</fullName>
    </submittedName>
</protein>
<evidence type="ECO:0000256" key="1">
    <source>
        <dbReference type="SAM" id="MobiDB-lite"/>
    </source>
</evidence>
<keyword evidence="3" id="KW-1185">Reference proteome</keyword>
<gene>
    <name evidence="2" type="ORF">CLUMA_CG013455</name>
</gene>
<feature type="compositionally biased region" description="Polar residues" evidence="1">
    <location>
        <begin position="60"/>
        <end position="74"/>
    </location>
</feature>
<name>A0A1J1IIW8_9DIPT</name>
<accession>A0A1J1IIW8</accession>
<evidence type="ECO:0000313" key="3">
    <source>
        <dbReference type="Proteomes" id="UP000183832"/>
    </source>
</evidence>
<organism evidence="2 3">
    <name type="scientific">Clunio marinus</name>
    <dbReference type="NCBI Taxonomy" id="568069"/>
    <lineage>
        <taxon>Eukaryota</taxon>
        <taxon>Metazoa</taxon>
        <taxon>Ecdysozoa</taxon>
        <taxon>Arthropoda</taxon>
        <taxon>Hexapoda</taxon>
        <taxon>Insecta</taxon>
        <taxon>Pterygota</taxon>
        <taxon>Neoptera</taxon>
        <taxon>Endopterygota</taxon>
        <taxon>Diptera</taxon>
        <taxon>Nematocera</taxon>
        <taxon>Chironomoidea</taxon>
        <taxon>Chironomidae</taxon>
        <taxon>Clunio</taxon>
    </lineage>
</organism>
<dbReference type="Proteomes" id="UP000183832">
    <property type="component" value="Unassembled WGS sequence"/>
</dbReference>
<dbReference type="AlphaFoldDB" id="A0A1J1IIW8"/>